<sequence>MAVNLTERAGAALTRAHGFLHRLPTAAVSAHGPAAAVSRRAGLAICELMCPELRARRPTGDPLPTLAFAGADEPLRRLATGRRQPFPDTTAPAGPDDMPAWALGLLRADPQALAGLAERAALDSLWGCTTTTMATRDRAGWSTALPVALALAAQHRDLALLPALIRAIGYLALNEHPLTTTATALLISQQQPDGGLGILPTGADPHLQTRIRLRLTVSFAWALAEMTEPGFTAAVMSGEVAYDT</sequence>
<organism evidence="1 2">
    <name type="scientific">Actinoplanes ianthinogenes</name>
    <dbReference type="NCBI Taxonomy" id="122358"/>
    <lineage>
        <taxon>Bacteria</taxon>
        <taxon>Bacillati</taxon>
        <taxon>Actinomycetota</taxon>
        <taxon>Actinomycetes</taxon>
        <taxon>Micromonosporales</taxon>
        <taxon>Micromonosporaceae</taxon>
        <taxon>Actinoplanes</taxon>
    </lineage>
</organism>
<accession>A0ABM7LXW0</accession>
<gene>
    <name evidence="1" type="ORF">Aiant_47970</name>
</gene>
<evidence type="ECO:0000313" key="1">
    <source>
        <dbReference type="EMBL" id="BCJ44140.1"/>
    </source>
</evidence>
<dbReference type="RefSeq" id="WP_189329063.1">
    <property type="nucleotide sequence ID" value="NZ_AP023356.1"/>
</dbReference>
<reference evidence="1 2" key="1">
    <citation type="submission" date="2020-08" db="EMBL/GenBank/DDBJ databases">
        <title>Whole genome shotgun sequence of Actinoplanes ianthinogenes NBRC 13996.</title>
        <authorList>
            <person name="Komaki H."/>
            <person name="Tamura T."/>
        </authorList>
    </citation>
    <scope>NUCLEOTIDE SEQUENCE [LARGE SCALE GENOMIC DNA]</scope>
    <source>
        <strain evidence="1 2">NBRC 13996</strain>
    </source>
</reference>
<keyword evidence="2" id="KW-1185">Reference proteome</keyword>
<proteinExistence type="predicted"/>
<protein>
    <submittedName>
        <fullName evidence="1">Uncharacterized protein</fullName>
    </submittedName>
</protein>
<dbReference type="EMBL" id="AP023356">
    <property type="protein sequence ID" value="BCJ44140.1"/>
    <property type="molecule type" value="Genomic_DNA"/>
</dbReference>
<evidence type="ECO:0000313" key="2">
    <source>
        <dbReference type="Proteomes" id="UP000676967"/>
    </source>
</evidence>
<dbReference type="Proteomes" id="UP000676967">
    <property type="component" value="Chromosome"/>
</dbReference>
<name>A0ABM7LXW0_9ACTN</name>